<accession>A0A292PLN6</accession>
<feature type="signal peptide" evidence="17">
    <location>
        <begin position="1"/>
        <end position="23"/>
    </location>
</feature>
<sequence>MRFGSAPLWLAILQVIPFHPVSARSPPLLRPRDYDSRDYYALHLTPDVSPEIVAQQLGLTHEGVIGELSDHHLFSTPTTKEDIVAIHIDRLRRKKRSVTSASIVKRDLSDGILFAEKQRLKKLVKRVPPLAARREAQGFDPPATTGNTGMVELQSIMQRLEIRDPIFHEQWHLFNPTERHHDINVTGLWLEGITGENTTVAIVDDGLDMDSEDLAANYFAAGSYDFNDHAPQPKPRLSDDRHGTRCAGEIAAVRNDICGVGVAYEAKVAGIRMLSKPISDADEAIALNYAYQENQIYSCSWGPPDDGQAMDAPGILIKRAMVKGVQEGRNGKGSIFVFASGNGATYEDNCNFDGYTNSIYSITIGALDRMGNHPYYSEECSANMVVTYSSGSGDAIHTTDVGLNQCFNGHGGTSAAAPLAAGIFALVLSVRPDLTWRDMQYLALNTAVPINEEDPDWKRTAIGKMFNHKYGYGKIDAWAIVRAAKDHELVKPQAWYNSPVVAVGAAIPEGTHGLQTHIEVTAEEARNANLGRLEHVTVTMNAVHGQRGDMSVDLISPKGIVSHIATTRKPDTNKNGYNNWTFMSVKHWGEEAAGTWTVIIKDTVVNGQTGSLIDWSLILWGEAIDADKAKPLPLPGGDGDNNLGTDPITTTAQASTTELPSMTSTANPSKVTENPSDHADRPVNEKPDDTATPTYLETGESAHGLFFVLVTSTSTAPPGDQGAEESDFLPSFFPSFGVSAKTRVWIYGAFAVIILFVGALVAYLFIQKKRAKKQGMDYEFEALNNEDDLDDGAAGAGRKASVGGRRKARDLYDAFGASDDDEDTPSEKEYDGDEGSYDDDEALGIDEGPRVGDRAKLLSGDNH</sequence>
<reference evidence="19" key="1">
    <citation type="submission" date="2015-10" db="EMBL/GenBank/DDBJ databases">
        <authorList>
            <person name="Regsiter A."/>
            <person name="william w."/>
        </authorList>
    </citation>
    <scope>NUCLEOTIDE SEQUENCE</scope>
    <source>
        <strain evidence="19">Montdore</strain>
    </source>
</reference>
<keyword evidence="9 16" id="KW-1133">Transmembrane helix</keyword>
<evidence type="ECO:0000259" key="18">
    <source>
        <dbReference type="PROSITE" id="PS51829"/>
    </source>
</evidence>
<dbReference type="Proteomes" id="UP001412239">
    <property type="component" value="Unassembled WGS sequence"/>
</dbReference>
<feature type="region of interest" description="Disordered" evidence="15">
    <location>
        <begin position="813"/>
        <end position="863"/>
    </location>
</feature>
<evidence type="ECO:0000256" key="14">
    <source>
        <dbReference type="PROSITE-ProRule" id="PRU01240"/>
    </source>
</evidence>
<dbReference type="PROSITE" id="PS51829">
    <property type="entry name" value="P_HOMO_B"/>
    <property type="match status" value="1"/>
</dbReference>
<dbReference type="Gene3D" id="2.60.120.260">
    <property type="entry name" value="Galactose-binding domain-like"/>
    <property type="match status" value="1"/>
</dbReference>
<evidence type="ECO:0000256" key="17">
    <source>
        <dbReference type="SAM" id="SignalP"/>
    </source>
</evidence>
<dbReference type="InterPro" id="IPR022398">
    <property type="entry name" value="Peptidase_S8_His-AS"/>
</dbReference>
<dbReference type="SUPFAM" id="SSF52743">
    <property type="entry name" value="Subtilisin-like"/>
    <property type="match status" value="1"/>
</dbReference>
<dbReference type="Gene3D" id="3.40.50.200">
    <property type="entry name" value="Peptidase S8/S53 domain"/>
    <property type="match status" value="1"/>
</dbReference>
<dbReference type="InterPro" id="IPR002884">
    <property type="entry name" value="P_dom"/>
</dbReference>
<dbReference type="GO" id="GO:0007323">
    <property type="term" value="P:peptide pheromone maturation"/>
    <property type="evidence" value="ECO:0007669"/>
    <property type="project" value="UniProtKB-ARBA"/>
</dbReference>
<keyword evidence="12" id="KW-0325">Glycoprotein</keyword>
<dbReference type="InterPro" id="IPR034182">
    <property type="entry name" value="Kexin/furin"/>
</dbReference>
<protein>
    <recommendedName>
        <fullName evidence="18">P/Homo B domain-containing protein</fullName>
    </recommendedName>
</protein>
<feature type="compositionally biased region" description="Acidic residues" evidence="15">
    <location>
        <begin position="818"/>
        <end position="844"/>
    </location>
</feature>
<dbReference type="GO" id="GO:0000139">
    <property type="term" value="C:Golgi membrane"/>
    <property type="evidence" value="ECO:0007669"/>
    <property type="project" value="TreeGrafter"/>
</dbReference>
<evidence type="ECO:0000256" key="4">
    <source>
        <dbReference type="ARBA" id="ARBA00022692"/>
    </source>
</evidence>
<keyword evidence="7 14" id="KW-0720">Serine protease</keyword>
<keyword evidence="4 16" id="KW-0812">Transmembrane</keyword>
<keyword evidence="11" id="KW-0865">Zymogen</keyword>
<dbReference type="PANTHER" id="PTHR42884">
    <property type="entry name" value="PROPROTEIN CONVERTASE SUBTILISIN/KEXIN-RELATED"/>
    <property type="match status" value="1"/>
</dbReference>
<dbReference type="InterPro" id="IPR008979">
    <property type="entry name" value="Galactose-bd-like_sf"/>
</dbReference>
<evidence type="ECO:0000256" key="2">
    <source>
        <dbReference type="ARBA" id="ARBA00005325"/>
    </source>
</evidence>
<evidence type="ECO:0000256" key="6">
    <source>
        <dbReference type="ARBA" id="ARBA00022801"/>
    </source>
</evidence>
<dbReference type="InterPro" id="IPR023828">
    <property type="entry name" value="Peptidase_S8_Ser-AS"/>
</dbReference>
<evidence type="ECO:0000256" key="3">
    <source>
        <dbReference type="ARBA" id="ARBA00022670"/>
    </source>
</evidence>
<dbReference type="PANTHER" id="PTHR42884:SF14">
    <property type="entry name" value="NEUROENDOCRINE CONVERTASE 1"/>
    <property type="match status" value="1"/>
</dbReference>
<keyword evidence="20" id="KW-1185">Reference proteome</keyword>
<dbReference type="InterPro" id="IPR000209">
    <property type="entry name" value="Peptidase_S8/S53_dom"/>
</dbReference>
<gene>
    <name evidence="19" type="ORF">GSTUAT00008411001</name>
</gene>
<dbReference type="PRINTS" id="PR00723">
    <property type="entry name" value="SUBTILISIN"/>
</dbReference>
<dbReference type="PROSITE" id="PS00136">
    <property type="entry name" value="SUBTILASE_ASP"/>
    <property type="match status" value="1"/>
</dbReference>
<keyword evidence="10 16" id="KW-0472">Membrane</keyword>
<dbReference type="FunFam" id="3.40.50.200:FF:000005">
    <property type="entry name" value="Proprotein convertase subtilisin/kexin type 7"/>
    <property type="match status" value="1"/>
</dbReference>
<dbReference type="AlphaFoldDB" id="A0A292PLN6"/>
<evidence type="ECO:0000256" key="12">
    <source>
        <dbReference type="ARBA" id="ARBA00023180"/>
    </source>
</evidence>
<keyword evidence="3 14" id="KW-0645">Protease</keyword>
<dbReference type="PROSITE" id="PS51892">
    <property type="entry name" value="SUBTILASE"/>
    <property type="match status" value="1"/>
</dbReference>
<dbReference type="PROSITE" id="PS00137">
    <property type="entry name" value="SUBTILASE_HIS"/>
    <property type="match status" value="1"/>
</dbReference>
<evidence type="ECO:0000313" key="19">
    <source>
        <dbReference type="EMBL" id="CUS07498.1"/>
    </source>
</evidence>
<dbReference type="SUPFAM" id="SSF49785">
    <property type="entry name" value="Galactose-binding domain-like"/>
    <property type="match status" value="1"/>
</dbReference>
<dbReference type="CDD" id="cd04059">
    <property type="entry name" value="Peptidases_S8_Protein_convertases_Kexins_Furin-like"/>
    <property type="match status" value="1"/>
</dbReference>
<feature type="active site" description="Charge relay system" evidence="13 14">
    <location>
        <position position="414"/>
    </location>
</feature>
<feature type="non-terminal residue" evidence="19">
    <location>
        <position position="863"/>
    </location>
</feature>
<proteinExistence type="inferred from homology"/>
<dbReference type="EMBL" id="LN891201">
    <property type="protein sequence ID" value="CUS07498.1"/>
    <property type="molecule type" value="Genomic_DNA"/>
</dbReference>
<keyword evidence="6 14" id="KW-0378">Hydrolase</keyword>
<evidence type="ECO:0000256" key="11">
    <source>
        <dbReference type="ARBA" id="ARBA00023145"/>
    </source>
</evidence>
<organism evidence="19 20">
    <name type="scientific">Tuber aestivum</name>
    <name type="common">summer truffle</name>
    <dbReference type="NCBI Taxonomy" id="59557"/>
    <lineage>
        <taxon>Eukaryota</taxon>
        <taxon>Fungi</taxon>
        <taxon>Dikarya</taxon>
        <taxon>Ascomycota</taxon>
        <taxon>Pezizomycotina</taxon>
        <taxon>Pezizomycetes</taxon>
        <taxon>Pezizales</taxon>
        <taxon>Tuberaceae</taxon>
        <taxon>Tuber</taxon>
    </lineage>
</organism>
<comment type="similarity">
    <text evidence="2">Belongs to the peptidase S8 family. Furin subfamily.</text>
</comment>
<keyword evidence="5 17" id="KW-0732">Signal</keyword>
<dbReference type="InterPro" id="IPR015500">
    <property type="entry name" value="Peptidase_S8_subtilisin-rel"/>
</dbReference>
<feature type="transmembrane region" description="Helical" evidence="16">
    <location>
        <begin position="744"/>
        <end position="766"/>
    </location>
</feature>
<feature type="compositionally biased region" description="Basic and acidic residues" evidence="15">
    <location>
        <begin position="675"/>
        <end position="689"/>
    </location>
</feature>
<evidence type="ECO:0000256" key="5">
    <source>
        <dbReference type="ARBA" id="ARBA00022729"/>
    </source>
</evidence>
<evidence type="ECO:0000256" key="9">
    <source>
        <dbReference type="ARBA" id="ARBA00022989"/>
    </source>
</evidence>
<keyword evidence="8" id="KW-0106">Calcium</keyword>
<dbReference type="PROSITE" id="PS00138">
    <property type="entry name" value="SUBTILASE_SER"/>
    <property type="match status" value="1"/>
</dbReference>
<feature type="compositionally biased region" description="Polar residues" evidence="15">
    <location>
        <begin position="642"/>
        <end position="674"/>
    </location>
</feature>
<feature type="region of interest" description="Disordered" evidence="15">
    <location>
        <begin position="630"/>
        <end position="693"/>
    </location>
</feature>
<feature type="domain" description="P/Homo B" evidence="18">
    <location>
        <begin position="490"/>
        <end position="625"/>
    </location>
</feature>
<dbReference type="GO" id="GO:0005802">
    <property type="term" value="C:trans-Golgi network"/>
    <property type="evidence" value="ECO:0007669"/>
    <property type="project" value="TreeGrafter"/>
</dbReference>
<evidence type="ECO:0000256" key="16">
    <source>
        <dbReference type="SAM" id="Phobius"/>
    </source>
</evidence>
<dbReference type="GO" id="GO:0004252">
    <property type="term" value="F:serine-type endopeptidase activity"/>
    <property type="evidence" value="ECO:0007669"/>
    <property type="project" value="UniProtKB-UniRule"/>
</dbReference>
<dbReference type="GO" id="GO:0016485">
    <property type="term" value="P:protein processing"/>
    <property type="evidence" value="ECO:0007669"/>
    <property type="project" value="TreeGrafter"/>
</dbReference>
<dbReference type="InterPro" id="IPR023827">
    <property type="entry name" value="Peptidase_S8_Asp-AS"/>
</dbReference>
<evidence type="ECO:0000313" key="20">
    <source>
        <dbReference type="Proteomes" id="UP001412239"/>
    </source>
</evidence>
<feature type="active site" description="Charge relay system" evidence="13 14">
    <location>
        <position position="204"/>
    </location>
</feature>
<feature type="compositionally biased region" description="Basic and acidic residues" evidence="15">
    <location>
        <begin position="847"/>
        <end position="863"/>
    </location>
</feature>
<evidence type="ECO:0000256" key="15">
    <source>
        <dbReference type="SAM" id="MobiDB-lite"/>
    </source>
</evidence>
<comment type="subcellular location">
    <subcellularLocation>
        <location evidence="1">Membrane</location>
    </subcellularLocation>
</comment>
<evidence type="ECO:0000256" key="10">
    <source>
        <dbReference type="ARBA" id="ARBA00023136"/>
    </source>
</evidence>
<dbReference type="Pfam" id="PF00082">
    <property type="entry name" value="Peptidase_S8"/>
    <property type="match status" value="1"/>
</dbReference>
<evidence type="ECO:0000256" key="7">
    <source>
        <dbReference type="ARBA" id="ARBA00022825"/>
    </source>
</evidence>
<evidence type="ECO:0000256" key="13">
    <source>
        <dbReference type="PIRSR" id="PIRSR615500-1"/>
    </source>
</evidence>
<dbReference type="InterPro" id="IPR036852">
    <property type="entry name" value="Peptidase_S8/S53_dom_sf"/>
</dbReference>
<name>A0A292PLN6_9PEZI</name>
<evidence type="ECO:0000256" key="1">
    <source>
        <dbReference type="ARBA" id="ARBA00004370"/>
    </source>
</evidence>
<dbReference type="FunFam" id="2.60.120.260:FF:000026">
    <property type="entry name" value="proprotein convertase subtilisin/kexin type 7"/>
    <property type="match status" value="1"/>
</dbReference>
<feature type="active site" description="Charge relay system" evidence="13 14">
    <location>
        <position position="242"/>
    </location>
</feature>
<evidence type="ECO:0000256" key="8">
    <source>
        <dbReference type="ARBA" id="ARBA00022837"/>
    </source>
</evidence>
<feature type="chain" id="PRO_5011996480" description="P/Homo B domain-containing protein" evidence="17">
    <location>
        <begin position="24"/>
        <end position="863"/>
    </location>
</feature>
<dbReference type="Pfam" id="PF01483">
    <property type="entry name" value="P_proprotein"/>
    <property type="match status" value="1"/>
</dbReference>